<dbReference type="NCBIfam" id="TIGR00254">
    <property type="entry name" value="GGDEF"/>
    <property type="match status" value="1"/>
</dbReference>
<proteinExistence type="predicted"/>
<dbReference type="InterPro" id="IPR029787">
    <property type="entry name" value="Nucleotide_cyclase"/>
</dbReference>
<dbReference type="EMBL" id="MCGG01000017">
    <property type="protein sequence ID" value="OEJ68121.1"/>
    <property type="molecule type" value="Genomic_DNA"/>
</dbReference>
<feature type="domain" description="GGDEF" evidence="3">
    <location>
        <begin position="155"/>
        <end position="289"/>
    </location>
</feature>
<dbReference type="InterPro" id="IPR000014">
    <property type="entry name" value="PAS"/>
</dbReference>
<dbReference type="Proteomes" id="UP000095347">
    <property type="component" value="Unassembled WGS sequence"/>
</dbReference>
<dbReference type="FunFam" id="3.30.70.270:FF:000001">
    <property type="entry name" value="Diguanylate cyclase domain protein"/>
    <property type="match status" value="1"/>
</dbReference>
<organism evidence="4 5">
    <name type="scientific">Magnetovibrio blakemorei</name>
    <dbReference type="NCBI Taxonomy" id="28181"/>
    <lineage>
        <taxon>Bacteria</taxon>
        <taxon>Pseudomonadati</taxon>
        <taxon>Pseudomonadota</taxon>
        <taxon>Alphaproteobacteria</taxon>
        <taxon>Rhodospirillales</taxon>
        <taxon>Magnetovibrionaceae</taxon>
        <taxon>Magnetovibrio</taxon>
    </lineage>
</organism>
<evidence type="ECO:0000259" key="2">
    <source>
        <dbReference type="PROSITE" id="PS50113"/>
    </source>
</evidence>
<name>A0A1E5Q9N0_9PROT</name>
<dbReference type="SUPFAM" id="SSF55785">
    <property type="entry name" value="PYP-like sensor domain (PAS domain)"/>
    <property type="match status" value="1"/>
</dbReference>
<dbReference type="SMART" id="SM00267">
    <property type="entry name" value="GGDEF"/>
    <property type="match status" value="1"/>
</dbReference>
<gene>
    <name evidence="4" type="ORF">BEN30_06940</name>
</gene>
<evidence type="ECO:0000259" key="1">
    <source>
        <dbReference type="PROSITE" id="PS50112"/>
    </source>
</evidence>
<protein>
    <recommendedName>
        <fullName evidence="6">Diguanylate cyclase</fullName>
    </recommendedName>
</protein>
<dbReference type="NCBIfam" id="TIGR00229">
    <property type="entry name" value="sensory_box"/>
    <property type="match status" value="1"/>
</dbReference>
<sequence length="302" mass="33028">MQETLINAIPAPVFYKNELGVYIGCNKQFEAYLGRPREQILDRSVFDVAPEDLAEIYHKADMDLIIEGGSQIYETVVVHADGSKHDVMFHKAVFEKSNGLVGGIIGVMVDITQRKELENKLEELASHDTLTGLSNRRDFDARLEQALARSQRTQTQLALLFLDLDGFKDVNDNLGHSAGDQVLQIVAERLTNIMRKSDTAGRMGGDEFAVILEGSVTRDTAALVAEKVLAELASPYTLNEGAVSHLSASIGIAFAPDHGTELDTLFANADRAMYSAKDQGKNRFAIASDDALTTTISETSHN</sequence>
<feature type="domain" description="PAC" evidence="2">
    <location>
        <begin position="71"/>
        <end position="123"/>
    </location>
</feature>
<dbReference type="PANTHER" id="PTHR44757">
    <property type="entry name" value="DIGUANYLATE CYCLASE DGCP"/>
    <property type="match status" value="1"/>
</dbReference>
<dbReference type="InterPro" id="IPR043128">
    <property type="entry name" value="Rev_trsase/Diguanyl_cyclase"/>
</dbReference>
<evidence type="ECO:0000313" key="4">
    <source>
        <dbReference type="EMBL" id="OEJ68121.1"/>
    </source>
</evidence>
<dbReference type="InterPro" id="IPR000160">
    <property type="entry name" value="GGDEF_dom"/>
</dbReference>
<dbReference type="SUPFAM" id="SSF55073">
    <property type="entry name" value="Nucleotide cyclase"/>
    <property type="match status" value="1"/>
</dbReference>
<accession>A0A1E5Q9N0</accession>
<dbReference type="GO" id="GO:0003824">
    <property type="term" value="F:catalytic activity"/>
    <property type="evidence" value="ECO:0007669"/>
    <property type="project" value="UniProtKB-ARBA"/>
</dbReference>
<dbReference type="Gene3D" id="3.30.450.20">
    <property type="entry name" value="PAS domain"/>
    <property type="match status" value="1"/>
</dbReference>
<comment type="caution">
    <text evidence="4">The sequence shown here is derived from an EMBL/GenBank/DDBJ whole genome shotgun (WGS) entry which is preliminary data.</text>
</comment>
<evidence type="ECO:0000313" key="5">
    <source>
        <dbReference type="Proteomes" id="UP000095347"/>
    </source>
</evidence>
<dbReference type="PROSITE" id="PS50887">
    <property type="entry name" value="GGDEF"/>
    <property type="match status" value="1"/>
</dbReference>
<feature type="domain" description="PAS" evidence="1">
    <location>
        <begin position="1"/>
        <end position="69"/>
    </location>
</feature>
<dbReference type="InterPro" id="IPR013656">
    <property type="entry name" value="PAS_4"/>
</dbReference>
<dbReference type="Gene3D" id="3.30.70.270">
    <property type="match status" value="1"/>
</dbReference>
<dbReference type="PANTHER" id="PTHR44757:SF2">
    <property type="entry name" value="BIOFILM ARCHITECTURE MAINTENANCE PROTEIN MBAA"/>
    <property type="match status" value="1"/>
</dbReference>
<dbReference type="Pfam" id="PF00990">
    <property type="entry name" value="GGDEF"/>
    <property type="match status" value="1"/>
</dbReference>
<reference evidence="5" key="1">
    <citation type="submission" date="2016-07" db="EMBL/GenBank/DDBJ databases">
        <authorList>
            <person name="Florea S."/>
            <person name="Webb J.S."/>
            <person name="Jaromczyk J."/>
            <person name="Schardl C.L."/>
        </authorList>
    </citation>
    <scope>NUCLEOTIDE SEQUENCE [LARGE SCALE GENOMIC DNA]</scope>
    <source>
        <strain evidence="5">MV-1</strain>
    </source>
</reference>
<evidence type="ECO:0000259" key="3">
    <source>
        <dbReference type="PROSITE" id="PS50887"/>
    </source>
</evidence>
<dbReference type="AlphaFoldDB" id="A0A1E5Q9N0"/>
<dbReference type="Pfam" id="PF08448">
    <property type="entry name" value="PAS_4"/>
    <property type="match status" value="1"/>
</dbReference>
<dbReference type="CDD" id="cd01949">
    <property type="entry name" value="GGDEF"/>
    <property type="match status" value="1"/>
</dbReference>
<dbReference type="PROSITE" id="PS50112">
    <property type="entry name" value="PAS"/>
    <property type="match status" value="1"/>
</dbReference>
<dbReference type="InterPro" id="IPR035965">
    <property type="entry name" value="PAS-like_dom_sf"/>
</dbReference>
<dbReference type="STRING" id="28181.BEN30_06940"/>
<keyword evidence="5" id="KW-1185">Reference proteome</keyword>
<dbReference type="PROSITE" id="PS50113">
    <property type="entry name" value="PAC"/>
    <property type="match status" value="1"/>
</dbReference>
<dbReference type="InterPro" id="IPR052155">
    <property type="entry name" value="Biofilm_reg_signaling"/>
</dbReference>
<dbReference type="InterPro" id="IPR000700">
    <property type="entry name" value="PAS-assoc_C"/>
</dbReference>
<dbReference type="CDD" id="cd00130">
    <property type="entry name" value="PAS"/>
    <property type="match status" value="1"/>
</dbReference>
<evidence type="ECO:0008006" key="6">
    <source>
        <dbReference type="Google" id="ProtNLM"/>
    </source>
</evidence>